<keyword evidence="3" id="KW-1185">Reference proteome</keyword>
<evidence type="ECO:0000313" key="3">
    <source>
        <dbReference type="Proteomes" id="UP000019116"/>
    </source>
</evidence>
<dbReference type="Gramene" id="TraesCS6B03G1004600.1">
    <property type="protein sequence ID" value="TraesCS6B03G1004600.1.CDS"/>
    <property type="gene ID" value="TraesCS6B03G1004600"/>
</dbReference>
<dbReference type="Proteomes" id="UP000019116">
    <property type="component" value="Chromosome 6B"/>
</dbReference>
<proteinExistence type="predicted"/>
<keyword evidence="1" id="KW-0472">Membrane</keyword>
<feature type="transmembrane region" description="Helical" evidence="1">
    <location>
        <begin position="15"/>
        <end position="36"/>
    </location>
</feature>
<organism evidence="2">
    <name type="scientific">Triticum aestivum</name>
    <name type="common">Wheat</name>
    <dbReference type="NCBI Taxonomy" id="4565"/>
    <lineage>
        <taxon>Eukaryota</taxon>
        <taxon>Viridiplantae</taxon>
        <taxon>Streptophyta</taxon>
        <taxon>Embryophyta</taxon>
        <taxon>Tracheophyta</taxon>
        <taxon>Spermatophyta</taxon>
        <taxon>Magnoliopsida</taxon>
        <taxon>Liliopsida</taxon>
        <taxon>Poales</taxon>
        <taxon>Poaceae</taxon>
        <taxon>BOP clade</taxon>
        <taxon>Pooideae</taxon>
        <taxon>Triticodae</taxon>
        <taxon>Triticeae</taxon>
        <taxon>Triticinae</taxon>
        <taxon>Triticum</taxon>
    </lineage>
</organism>
<evidence type="ECO:0000313" key="2">
    <source>
        <dbReference type="EnsemblPlants" id="TraesCS6B02G356600.1"/>
    </source>
</evidence>
<reference evidence="2" key="2">
    <citation type="submission" date="2018-10" db="UniProtKB">
        <authorList>
            <consortium name="EnsemblPlants"/>
        </authorList>
    </citation>
    <scope>IDENTIFICATION</scope>
</reference>
<dbReference type="OrthoDB" id="695466at2759"/>
<keyword evidence="1" id="KW-0812">Transmembrane</keyword>
<keyword evidence="1" id="KW-1133">Transmembrane helix</keyword>
<protein>
    <submittedName>
        <fullName evidence="2">Uncharacterized protein</fullName>
    </submittedName>
</protein>
<name>A0A3B6PQH8_WHEAT</name>
<dbReference type="EnsemblPlants" id="TraesCS6B02G356600.1">
    <property type="protein sequence ID" value="TraesCS6B02G356600.1"/>
    <property type="gene ID" value="TraesCS6B02G356600"/>
</dbReference>
<accession>A0A3B6PQH8</accession>
<evidence type="ECO:0000256" key="1">
    <source>
        <dbReference type="SAM" id="Phobius"/>
    </source>
</evidence>
<sequence>MDGNKTAARPASLRAFYIARATVVVFALATAADYVLDRYHLCSSQSQASFILPCVRVTAAAAEWRALWLAMLCCAVLEVTVAALALRHPCRALALAYLHRALTIVRHYMYVRATLIFLAADPGVYLTEICIGSVCNFITDYHFSFMGLFRFGGEV</sequence>
<feature type="transmembrane region" description="Helical" evidence="1">
    <location>
        <begin position="66"/>
        <end position="86"/>
    </location>
</feature>
<dbReference type="AlphaFoldDB" id="A0A3B6PQH8"/>
<dbReference type="Gramene" id="TraesCS6B02G356600.1">
    <property type="protein sequence ID" value="TraesCS6B02G356600.1"/>
    <property type="gene ID" value="TraesCS6B02G356600"/>
</dbReference>
<reference evidence="2" key="1">
    <citation type="submission" date="2018-08" db="EMBL/GenBank/DDBJ databases">
        <authorList>
            <person name="Rossello M."/>
        </authorList>
    </citation>
    <scope>NUCLEOTIDE SEQUENCE [LARGE SCALE GENOMIC DNA]</scope>
    <source>
        <strain evidence="2">cv. Chinese Spring</strain>
    </source>
</reference>